<proteinExistence type="predicted"/>
<name>A0ACB8ZV90_ARCLA</name>
<accession>A0ACB8ZV90</accession>
<reference evidence="1 2" key="2">
    <citation type="journal article" date="2022" name="Mol. Ecol. Resour.">
        <title>The genomes of chicory, endive, great burdock and yacon provide insights into Asteraceae paleo-polyploidization history and plant inulin production.</title>
        <authorList>
            <person name="Fan W."/>
            <person name="Wang S."/>
            <person name="Wang H."/>
            <person name="Wang A."/>
            <person name="Jiang F."/>
            <person name="Liu H."/>
            <person name="Zhao H."/>
            <person name="Xu D."/>
            <person name="Zhang Y."/>
        </authorList>
    </citation>
    <scope>NUCLEOTIDE SEQUENCE [LARGE SCALE GENOMIC DNA]</scope>
    <source>
        <strain evidence="2">cv. Niubang</strain>
    </source>
</reference>
<dbReference type="Proteomes" id="UP001055879">
    <property type="component" value="Linkage Group LG09"/>
</dbReference>
<protein>
    <submittedName>
        <fullName evidence="1">Uncharacterized protein</fullName>
    </submittedName>
</protein>
<keyword evidence="2" id="KW-1185">Reference proteome</keyword>
<comment type="caution">
    <text evidence="1">The sequence shown here is derived from an EMBL/GenBank/DDBJ whole genome shotgun (WGS) entry which is preliminary data.</text>
</comment>
<evidence type="ECO:0000313" key="2">
    <source>
        <dbReference type="Proteomes" id="UP001055879"/>
    </source>
</evidence>
<evidence type="ECO:0000313" key="1">
    <source>
        <dbReference type="EMBL" id="KAI3701423.1"/>
    </source>
</evidence>
<dbReference type="EMBL" id="CM042055">
    <property type="protein sequence ID" value="KAI3701423.1"/>
    <property type="molecule type" value="Genomic_DNA"/>
</dbReference>
<sequence length="72" mass="8573">MEMLFGRWPLRRAMAWDCFVCASDCVEAQSGRMLWGDWCGIVEKEWGFMGICNPFLSLPEKMEFRRTMMLKR</sequence>
<reference evidence="2" key="1">
    <citation type="journal article" date="2022" name="Mol. Ecol. Resour.">
        <title>The genomes of chicory, endive, great burdock and yacon provide insights into Asteraceae palaeo-polyploidization history and plant inulin production.</title>
        <authorList>
            <person name="Fan W."/>
            <person name="Wang S."/>
            <person name="Wang H."/>
            <person name="Wang A."/>
            <person name="Jiang F."/>
            <person name="Liu H."/>
            <person name="Zhao H."/>
            <person name="Xu D."/>
            <person name="Zhang Y."/>
        </authorList>
    </citation>
    <scope>NUCLEOTIDE SEQUENCE [LARGE SCALE GENOMIC DNA]</scope>
    <source>
        <strain evidence="2">cv. Niubang</strain>
    </source>
</reference>
<organism evidence="1 2">
    <name type="scientific">Arctium lappa</name>
    <name type="common">Greater burdock</name>
    <name type="synonym">Lappa major</name>
    <dbReference type="NCBI Taxonomy" id="4217"/>
    <lineage>
        <taxon>Eukaryota</taxon>
        <taxon>Viridiplantae</taxon>
        <taxon>Streptophyta</taxon>
        <taxon>Embryophyta</taxon>
        <taxon>Tracheophyta</taxon>
        <taxon>Spermatophyta</taxon>
        <taxon>Magnoliopsida</taxon>
        <taxon>eudicotyledons</taxon>
        <taxon>Gunneridae</taxon>
        <taxon>Pentapetalae</taxon>
        <taxon>asterids</taxon>
        <taxon>campanulids</taxon>
        <taxon>Asterales</taxon>
        <taxon>Asteraceae</taxon>
        <taxon>Carduoideae</taxon>
        <taxon>Cardueae</taxon>
        <taxon>Arctiinae</taxon>
        <taxon>Arctium</taxon>
    </lineage>
</organism>
<gene>
    <name evidence="1" type="ORF">L6452_26484</name>
</gene>